<comment type="function">
    <text evidence="2">Decomposes hydrogen peroxide into water and oxygen; serves to protect cells from the toxic effects of hydrogen peroxide.</text>
</comment>
<dbReference type="PANTHER" id="PTHR11465">
    <property type="entry name" value="CATALASE"/>
    <property type="match status" value="1"/>
</dbReference>
<comment type="catalytic activity">
    <reaction evidence="12">
        <text>2 H2O2 = O2 + 2 H2O</text>
        <dbReference type="Rhea" id="RHEA:20309"/>
        <dbReference type="ChEBI" id="CHEBI:15377"/>
        <dbReference type="ChEBI" id="CHEBI:15379"/>
        <dbReference type="ChEBI" id="CHEBI:16240"/>
        <dbReference type="EC" id="1.11.1.6"/>
    </reaction>
</comment>
<dbReference type="Gene3D" id="2.40.180.10">
    <property type="entry name" value="Catalase core domain"/>
    <property type="match status" value="1"/>
</dbReference>
<dbReference type="Pfam" id="PF00199">
    <property type="entry name" value="Catalase"/>
    <property type="match status" value="1"/>
</dbReference>
<feature type="domain" description="Catalase core" evidence="14">
    <location>
        <begin position="23"/>
        <end position="407"/>
    </location>
</feature>
<dbReference type="Pfam" id="PF06628">
    <property type="entry name" value="Catalase-rel"/>
    <property type="match status" value="1"/>
</dbReference>
<evidence type="ECO:0000256" key="6">
    <source>
        <dbReference type="ARBA" id="ARBA00022559"/>
    </source>
</evidence>
<comment type="cofactor">
    <cofactor evidence="1">
        <name>heme</name>
        <dbReference type="ChEBI" id="CHEBI:30413"/>
    </cofactor>
</comment>
<keyword evidence="9 12" id="KW-0560">Oxidoreductase</keyword>
<sequence length="507" mass="56833">MIKRSLVLGLAFLSTIGFAQQLTTNTGTPVGDNQNSKTIGNNGQVLLEDIHLIEKLAAFDRERIPERVVHARGAGAFGEFVAAADFSDVTMADFLSTAGKKTPLFLRFSTVTHQAGSPETYRDPRGFAVKFYTEQGNYDLVGNNLPVFFIRDAIKFPDMVHAFKPSPLTNGASDPNRVFDFFSNIPESTHMLTWLFSDYGTPANYREMVGNGVHAYKWVNAKGEVTYVKYHFKPHQGERNLTTEEASQIQANSIEHATLDLHNEIAKGNFPKWDLYVQMLKREDFDKLDFNPVDVTKIWPESVAKMVKVGTMTLNENPSNYFQQVEQAAFSPATLVPGIEPSEDKLLQGRLFSYFDTQRHRLTGNFQQIPVNAAKNKVTTHNSDGYMSIREQKGDVNYQPSTNAPAIVDNAKFKYSKSVFPAGTTTVQGKIDKENNFAQAGDLYKSFSKKDQDNLIKNLSGALNAVKNKVIVHKMIAHFYQANTEYGTRLMKATNTSMNDVKQYLPK</sequence>
<dbReference type="InterPro" id="IPR024708">
    <property type="entry name" value="Catalase_AS"/>
</dbReference>
<dbReference type="PROSITE" id="PS00437">
    <property type="entry name" value="CATALASE_1"/>
    <property type="match status" value="1"/>
</dbReference>
<dbReference type="EC" id="1.11.1.6" evidence="4 12"/>
<dbReference type="InterPro" id="IPR002226">
    <property type="entry name" value="Catalase_haem_BS"/>
</dbReference>
<evidence type="ECO:0000256" key="2">
    <source>
        <dbReference type="ARBA" id="ARBA00002974"/>
    </source>
</evidence>
<evidence type="ECO:0000256" key="13">
    <source>
        <dbReference type="SAM" id="SignalP"/>
    </source>
</evidence>
<dbReference type="SMART" id="SM01060">
    <property type="entry name" value="Catalase"/>
    <property type="match status" value="1"/>
</dbReference>
<dbReference type="PRINTS" id="PR00067">
    <property type="entry name" value="CATALASE"/>
</dbReference>
<keyword evidence="10 12" id="KW-0408">Iron</keyword>
<dbReference type="CDD" id="cd08154">
    <property type="entry name" value="catalase_clade_1"/>
    <property type="match status" value="1"/>
</dbReference>
<dbReference type="InterPro" id="IPR020835">
    <property type="entry name" value="Catalase_sf"/>
</dbReference>
<feature type="chain" id="PRO_5047349062" description="Catalase" evidence="13">
    <location>
        <begin position="20"/>
        <end position="507"/>
    </location>
</feature>
<protein>
    <recommendedName>
        <fullName evidence="5 12">Catalase</fullName>
        <ecNumber evidence="4 12">1.11.1.6</ecNumber>
    </recommendedName>
</protein>
<dbReference type="PROSITE" id="PS00438">
    <property type="entry name" value="CATALASE_2"/>
    <property type="match status" value="1"/>
</dbReference>
<keyword evidence="16" id="KW-1185">Reference proteome</keyword>
<dbReference type="PIRSF" id="PIRSF038928">
    <property type="entry name" value="Catalase_clade1-3"/>
    <property type="match status" value="1"/>
</dbReference>
<evidence type="ECO:0000256" key="8">
    <source>
        <dbReference type="ARBA" id="ARBA00022723"/>
    </source>
</evidence>
<dbReference type="RefSeq" id="WP_230476056.1">
    <property type="nucleotide sequence ID" value="NZ_CP072842.1"/>
</dbReference>
<dbReference type="InterPro" id="IPR010582">
    <property type="entry name" value="Catalase_immune_responsive"/>
</dbReference>
<evidence type="ECO:0000259" key="14">
    <source>
        <dbReference type="SMART" id="SM01060"/>
    </source>
</evidence>
<dbReference type="InterPro" id="IPR011614">
    <property type="entry name" value="Catalase_core"/>
</dbReference>
<evidence type="ECO:0000313" key="15">
    <source>
        <dbReference type="EMBL" id="QTV05415.1"/>
    </source>
</evidence>
<evidence type="ECO:0000256" key="10">
    <source>
        <dbReference type="ARBA" id="ARBA00023004"/>
    </source>
</evidence>
<reference evidence="16" key="2">
    <citation type="submission" date="2021-04" db="EMBL/GenBank/DDBJ databases">
        <title>Taxonomy of Flavobacteriaceae bacterium ZY171143.</title>
        <authorList>
            <person name="Li F."/>
        </authorList>
    </citation>
    <scope>NUCLEOTIDE SEQUENCE [LARGE SCALE GENOMIC DNA]</scope>
    <source>
        <strain evidence="16">ZY171143</strain>
    </source>
</reference>
<comment type="similarity">
    <text evidence="3 12">Belongs to the catalase family.</text>
</comment>
<dbReference type="Proteomes" id="UP000672011">
    <property type="component" value="Chromosome"/>
</dbReference>
<evidence type="ECO:0000256" key="9">
    <source>
        <dbReference type="ARBA" id="ARBA00023002"/>
    </source>
</evidence>
<keyword evidence="7 12" id="KW-0349">Heme</keyword>
<keyword evidence="6 12" id="KW-0575">Peroxidase</keyword>
<dbReference type="SUPFAM" id="SSF56634">
    <property type="entry name" value="Heme-dependent catalase-like"/>
    <property type="match status" value="1"/>
</dbReference>
<keyword evidence="11 12" id="KW-0376">Hydrogen peroxide</keyword>
<feature type="signal peptide" evidence="13">
    <location>
        <begin position="1"/>
        <end position="19"/>
    </location>
</feature>
<evidence type="ECO:0000256" key="12">
    <source>
        <dbReference type="RuleBase" id="RU000498"/>
    </source>
</evidence>
<dbReference type="PANTHER" id="PTHR11465:SF23">
    <property type="entry name" value="CATALASE-2"/>
    <property type="match status" value="1"/>
</dbReference>
<gene>
    <name evidence="15" type="ORF">J9309_11660</name>
</gene>
<evidence type="ECO:0000313" key="16">
    <source>
        <dbReference type="Proteomes" id="UP000672011"/>
    </source>
</evidence>
<organism evidence="15 16">
    <name type="scientific">Faecalibacter bovis</name>
    <dbReference type="NCBI Taxonomy" id="2898187"/>
    <lineage>
        <taxon>Bacteria</taxon>
        <taxon>Pseudomonadati</taxon>
        <taxon>Bacteroidota</taxon>
        <taxon>Flavobacteriia</taxon>
        <taxon>Flavobacteriales</taxon>
        <taxon>Weeksellaceae</taxon>
        <taxon>Faecalibacter</taxon>
    </lineage>
</organism>
<dbReference type="InterPro" id="IPR018028">
    <property type="entry name" value="Catalase"/>
</dbReference>
<keyword evidence="13" id="KW-0732">Signal</keyword>
<keyword evidence="8 12" id="KW-0479">Metal-binding</keyword>
<evidence type="ECO:0000256" key="1">
    <source>
        <dbReference type="ARBA" id="ARBA00001971"/>
    </source>
</evidence>
<name>A0ABX7XC60_9FLAO</name>
<accession>A0ABX7XC60</accession>
<evidence type="ECO:0000256" key="11">
    <source>
        <dbReference type="ARBA" id="ARBA00023324"/>
    </source>
</evidence>
<evidence type="ECO:0000256" key="7">
    <source>
        <dbReference type="ARBA" id="ARBA00022617"/>
    </source>
</evidence>
<evidence type="ECO:0000256" key="5">
    <source>
        <dbReference type="ARBA" id="ARBA00014132"/>
    </source>
</evidence>
<evidence type="ECO:0000256" key="4">
    <source>
        <dbReference type="ARBA" id="ARBA00012314"/>
    </source>
</evidence>
<dbReference type="InterPro" id="IPR024711">
    <property type="entry name" value="Catalase_clade1/3"/>
</dbReference>
<reference evidence="15 16" key="1">
    <citation type="journal article" date="2021" name="Int. J. Syst. Evol. Microbiol.">
        <title>Faecalibacter bovis sp. nov., isolated from cow faeces.</title>
        <authorList>
            <person name="Li F."/>
            <person name="Zhao W."/>
            <person name="Hong Q."/>
            <person name="Shao Q."/>
            <person name="Song J."/>
            <person name="Yang S."/>
        </authorList>
    </citation>
    <scope>NUCLEOTIDE SEQUENCE [LARGE SCALE GENOMIC DNA]</scope>
    <source>
        <strain evidence="15 16">ZY171143</strain>
    </source>
</reference>
<dbReference type="EMBL" id="CP072842">
    <property type="protein sequence ID" value="QTV05415.1"/>
    <property type="molecule type" value="Genomic_DNA"/>
</dbReference>
<dbReference type="PROSITE" id="PS51402">
    <property type="entry name" value="CATALASE_3"/>
    <property type="match status" value="1"/>
</dbReference>
<proteinExistence type="inferred from homology"/>
<evidence type="ECO:0000256" key="3">
    <source>
        <dbReference type="ARBA" id="ARBA00005329"/>
    </source>
</evidence>